<reference evidence="2 3" key="1">
    <citation type="journal article" date="2019" name="Int. J. Syst. Evol. Microbiol.">
        <title>The Global Catalogue of Microorganisms (GCM) 10K type strain sequencing project: providing services to taxonomists for standard genome sequencing and annotation.</title>
        <authorList>
            <consortium name="The Broad Institute Genomics Platform"/>
            <consortium name="The Broad Institute Genome Sequencing Center for Infectious Disease"/>
            <person name="Wu L."/>
            <person name="Ma J."/>
        </authorList>
    </citation>
    <scope>NUCLEOTIDE SEQUENCE [LARGE SCALE GENOMIC DNA]</scope>
    <source>
        <strain evidence="2 3">CGMCC 1.10390</strain>
    </source>
</reference>
<dbReference type="EMBL" id="JBHUDO010000001">
    <property type="protein sequence ID" value="MFD1644148.1"/>
    <property type="molecule type" value="Genomic_DNA"/>
</dbReference>
<dbReference type="RefSeq" id="WP_256399430.1">
    <property type="nucleotide sequence ID" value="NZ_JANHJR010000002.1"/>
</dbReference>
<proteinExistence type="predicted"/>
<dbReference type="InterPro" id="IPR007362">
    <property type="entry name" value="DUF429"/>
</dbReference>
<dbReference type="Proteomes" id="UP001597034">
    <property type="component" value="Unassembled WGS sequence"/>
</dbReference>
<sequence>MAKYVGLDWASKGWFGVILRDDGSWETDLFPSIWSVWKYHSDASNILVDVPIGLPSEGKRTCDVKAKEKLSRQQRSVFYTPVREAVYEQNIDEAKATNEKQAGFSIQNQAWGIVPRIREVDEFLDSYPGARDRLHETHPEVCFYSLNGQTPLDSSKKTGEGFRQRKSLLVDDSPEAMEIIEASTRRYTTPDYAPMVGGVDDILDALVAAVTARRPPDERLTLPDAPPTDERGLPMKMVYPSNTRQTRLSSLNAHS</sequence>
<accession>A0ABD6DFB6</accession>
<gene>
    <name evidence="2" type="ORF">ACFSBL_00465</name>
</gene>
<dbReference type="AlphaFoldDB" id="A0ABD6DFB6"/>
<organism evidence="2 3">
    <name type="scientific">Haloarchaeobius litoreus</name>
    <dbReference type="NCBI Taxonomy" id="755306"/>
    <lineage>
        <taxon>Archaea</taxon>
        <taxon>Methanobacteriati</taxon>
        <taxon>Methanobacteriota</taxon>
        <taxon>Stenosarchaea group</taxon>
        <taxon>Halobacteria</taxon>
        <taxon>Halobacteriales</taxon>
        <taxon>Halorubellaceae</taxon>
        <taxon>Haloarchaeobius</taxon>
    </lineage>
</organism>
<protein>
    <submittedName>
        <fullName evidence="2">DUF429 domain-containing protein</fullName>
    </submittedName>
</protein>
<feature type="region of interest" description="Disordered" evidence="1">
    <location>
        <begin position="217"/>
        <end position="236"/>
    </location>
</feature>
<evidence type="ECO:0000313" key="2">
    <source>
        <dbReference type="EMBL" id="MFD1644148.1"/>
    </source>
</evidence>
<dbReference type="Pfam" id="PF04250">
    <property type="entry name" value="DUF429"/>
    <property type="match status" value="1"/>
</dbReference>
<keyword evidence="3" id="KW-1185">Reference proteome</keyword>
<comment type="caution">
    <text evidence="2">The sequence shown here is derived from an EMBL/GenBank/DDBJ whole genome shotgun (WGS) entry which is preliminary data.</text>
</comment>
<name>A0ABD6DFB6_9EURY</name>
<evidence type="ECO:0000313" key="3">
    <source>
        <dbReference type="Proteomes" id="UP001597034"/>
    </source>
</evidence>
<evidence type="ECO:0000256" key="1">
    <source>
        <dbReference type="SAM" id="MobiDB-lite"/>
    </source>
</evidence>